<feature type="domain" description="Quinohemoprotein amine dehydrogenase alpha subunit" evidence="1">
    <location>
        <begin position="62"/>
        <end position="129"/>
    </location>
</feature>
<name>A0A537KS18_9BACT</name>
<dbReference type="Gene3D" id="2.60.40.10">
    <property type="entry name" value="Immunoglobulins"/>
    <property type="match status" value="4"/>
</dbReference>
<dbReference type="Gene3D" id="2.180.10.10">
    <property type="entry name" value="RHS repeat-associated core"/>
    <property type="match status" value="1"/>
</dbReference>
<evidence type="ECO:0000313" key="2">
    <source>
        <dbReference type="EMBL" id="TMI98554.1"/>
    </source>
</evidence>
<sequence length="897" mass="89572">VLWLTGAAIGLVPAADAGQERYDYDALGRLIRVIDEQGRVTEYVYDAAGNLLQVITGGTAQAPTVTAITPTSIRRGETKQIQVTGSDLTGTTVTVADAGLRLSNVSTTASQVTFTLTALTTATLGSQTFTFSKAAGSATATITVNPELPKMFVSPAPLAILPDGVARQFTVRLSNADTIDNTIGLTVKDTTVATVSPASLTIPAGQTEAQASITGLKVGQTALTLTSVTLGTTSVPIFVTTEVRGLNTSVSALLGVVKEQSATSAPPTTVSPVISASLGVVLGNYIKGLNPNALSVGTGPTPVVISGAGLGAAASVTVVPPDGITVGALTVSTDGQSLTVPITVAATAPTTLRRIVVVAASGVLFTAAAPSADRLLITFPPPEITSIDPLFAVPGSSVPFTVRGRNLQSTLSVNFSPSTGITAGSSPTISADGTQLTTTLAVALTAPLGARTVTVATPGGTSDATPTAANTFTIVNEIQNSVTPIVSAILGVVKEGTTTPSSQSQSLFSSALGVSLGSVATSLTPAAKAIGESFALTVQGFELQGVTAVQFSPNTGVTVGAPTIAADGRSLTVPVTLAADAPQTLRTVRVLAGTVSIAFSDPAAAIFRVTAQQPRIDSISPIVLQIGAPLTTLTVRGVNFQNALQVKIVPPDGMTVSSLPSVSTDGTTLNVNISAAVGTAPGPRAVVVVTPAGETSTTLTEANTLTLSTSAGTTFTPVTSPLLGVVKETPPAPPTSTVIGPIEAPLVGVVVEFTQPPTSTTNFLASSALGVALGAVPTRIDPTGIVRGSSGTLTINGAGLGGVTSVSVNPATGSTLGTLTIGPDGSQVSMPITVAADAPAVTREVVVSIGASRLAFSDPQANRLHIGAGVPHLDSITPILATQGTKLTLTVERTSRA</sequence>
<dbReference type="Proteomes" id="UP000319353">
    <property type="component" value="Unassembled WGS sequence"/>
</dbReference>
<accession>A0A537KS18</accession>
<dbReference type="InterPro" id="IPR013783">
    <property type="entry name" value="Ig-like_fold"/>
</dbReference>
<organism evidence="2 3">
    <name type="scientific">Candidatus Segetimicrobium genomatis</name>
    <dbReference type="NCBI Taxonomy" id="2569760"/>
    <lineage>
        <taxon>Bacteria</taxon>
        <taxon>Bacillati</taxon>
        <taxon>Candidatus Sysuimicrobiota</taxon>
        <taxon>Candidatus Sysuimicrobiia</taxon>
        <taxon>Candidatus Sysuimicrobiales</taxon>
        <taxon>Candidatus Segetimicrobiaceae</taxon>
        <taxon>Candidatus Segetimicrobium</taxon>
    </lineage>
</organism>
<evidence type="ECO:0000313" key="3">
    <source>
        <dbReference type="Proteomes" id="UP000319353"/>
    </source>
</evidence>
<gene>
    <name evidence="2" type="ORF">E6H01_12270</name>
</gene>
<proteinExistence type="predicted"/>
<dbReference type="NCBIfam" id="TIGR01643">
    <property type="entry name" value="YD_repeat_2x"/>
    <property type="match status" value="1"/>
</dbReference>
<dbReference type="InterPro" id="IPR015183">
    <property type="entry name" value="QH-AmDH_asu_dom_III"/>
</dbReference>
<dbReference type="Pfam" id="PF09099">
    <property type="entry name" value="Qn_am_d_aIII"/>
    <property type="match status" value="1"/>
</dbReference>
<evidence type="ECO:0000259" key="1">
    <source>
        <dbReference type="Pfam" id="PF09099"/>
    </source>
</evidence>
<dbReference type="InterPro" id="IPR006530">
    <property type="entry name" value="YD"/>
</dbReference>
<dbReference type="EMBL" id="VBAL01000162">
    <property type="protein sequence ID" value="TMI98554.1"/>
    <property type="molecule type" value="Genomic_DNA"/>
</dbReference>
<dbReference type="Pfam" id="PF05593">
    <property type="entry name" value="RHS_repeat"/>
    <property type="match status" value="1"/>
</dbReference>
<feature type="non-terminal residue" evidence="2">
    <location>
        <position position="1"/>
    </location>
</feature>
<protein>
    <recommendedName>
        <fullName evidence="1">Quinohemoprotein amine dehydrogenase alpha subunit domain-containing protein</fullName>
    </recommendedName>
</protein>
<dbReference type="InterPro" id="IPR031325">
    <property type="entry name" value="RHS_repeat"/>
</dbReference>
<dbReference type="AlphaFoldDB" id="A0A537KS18"/>
<comment type="caution">
    <text evidence="2">The sequence shown here is derived from an EMBL/GenBank/DDBJ whole genome shotgun (WGS) entry which is preliminary data.</text>
</comment>
<reference evidence="2 3" key="1">
    <citation type="journal article" date="2019" name="Nat. Microbiol.">
        <title>Mediterranean grassland soil C-N compound turnover is dependent on rainfall and depth, and is mediated by genomically divergent microorganisms.</title>
        <authorList>
            <person name="Diamond S."/>
            <person name="Andeer P.F."/>
            <person name="Li Z."/>
            <person name="Crits-Christoph A."/>
            <person name="Burstein D."/>
            <person name="Anantharaman K."/>
            <person name="Lane K.R."/>
            <person name="Thomas B.C."/>
            <person name="Pan C."/>
            <person name="Northen T.R."/>
            <person name="Banfield J.F."/>
        </authorList>
    </citation>
    <scope>NUCLEOTIDE SEQUENCE [LARGE SCALE GENOMIC DNA]</scope>
    <source>
        <strain evidence="2">NP_4</strain>
    </source>
</reference>